<dbReference type="GO" id="GO:0016810">
    <property type="term" value="F:hydrolase activity, acting on carbon-nitrogen (but not peptide) bonds"/>
    <property type="evidence" value="ECO:0007669"/>
    <property type="project" value="InterPro"/>
</dbReference>
<dbReference type="STRING" id="1403190.A0A0F0I877"/>
<dbReference type="Proteomes" id="UP000033540">
    <property type="component" value="Unassembled WGS sequence"/>
</dbReference>
<dbReference type="Gene3D" id="2.30.40.10">
    <property type="entry name" value="Urease, subunit C, domain 1"/>
    <property type="match status" value="1"/>
</dbReference>
<dbReference type="AlphaFoldDB" id="A0A0F0I877"/>
<evidence type="ECO:0000313" key="2">
    <source>
        <dbReference type="EMBL" id="KJK63934.1"/>
    </source>
</evidence>
<dbReference type="OrthoDB" id="5595695at2759"/>
<dbReference type="PANTHER" id="PTHR43135:SF3">
    <property type="entry name" value="ALPHA-D-RIBOSE 1-METHYLPHOSPHONATE 5-TRIPHOSPHATE DIPHOSPHATASE"/>
    <property type="match status" value="1"/>
</dbReference>
<comment type="caution">
    <text evidence="2">The sequence shown here is derived from an EMBL/GenBank/DDBJ whole genome shotgun (WGS) entry which is preliminary data.</text>
</comment>
<keyword evidence="2" id="KW-0378">Hydrolase</keyword>
<organism evidence="2 3">
    <name type="scientific">Aspergillus parasiticus (strain ATCC 56775 / NRRL 5862 / SRRC 143 / SU-1)</name>
    <dbReference type="NCBI Taxonomy" id="1403190"/>
    <lineage>
        <taxon>Eukaryota</taxon>
        <taxon>Fungi</taxon>
        <taxon>Dikarya</taxon>
        <taxon>Ascomycota</taxon>
        <taxon>Pezizomycotina</taxon>
        <taxon>Eurotiomycetes</taxon>
        <taxon>Eurotiomycetidae</taxon>
        <taxon>Eurotiales</taxon>
        <taxon>Aspergillaceae</taxon>
        <taxon>Aspergillus</taxon>
        <taxon>Aspergillus subgen. Circumdati</taxon>
    </lineage>
</organism>
<gene>
    <name evidence="2" type="ORF">P875_00064607</name>
</gene>
<dbReference type="InterPro" id="IPR006680">
    <property type="entry name" value="Amidohydro-rel"/>
</dbReference>
<dbReference type="SUPFAM" id="SSF51338">
    <property type="entry name" value="Composite domain of metallo-dependent hydrolases"/>
    <property type="match status" value="1"/>
</dbReference>
<name>A0A0F0I877_ASPPU</name>
<dbReference type="InterPro" id="IPR011059">
    <property type="entry name" value="Metal-dep_hydrolase_composite"/>
</dbReference>
<dbReference type="Pfam" id="PF01979">
    <property type="entry name" value="Amidohydro_1"/>
    <property type="match status" value="1"/>
</dbReference>
<dbReference type="InterPro" id="IPR057744">
    <property type="entry name" value="OTAase-like"/>
</dbReference>
<reference evidence="2 3" key="1">
    <citation type="submission" date="2015-02" db="EMBL/GenBank/DDBJ databases">
        <title>Draft genome sequence of Aspergillus parasiticus SU-1.</title>
        <authorList>
            <person name="Yu J."/>
            <person name="Fedorova N."/>
            <person name="Yin Y."/>
            <person name="Losada L."/>
            <person name="Zafar N."/>
            <person name="Taujale R."/>
            <person name="Ehrlich K.C."/>
            <person name="Bhatnagar D."/>
            <person name="Cleveland T.E."/>
            <person name="Bennett J.W."/>
            <person name="Nierman W.C."/>
        </authorList>
    </citation>
    <scope>NUCLEOTIDE SEQUENCE [LARGE SCALE GENOMIC DNA]</scope>
    <source>
        <strain evidence="3">ATCC 56775 / NRRL 5862 / SRRC 143 / SU-1</strain>
    </source>
</reference>
<protein>
    <submittedName>
        <fullName evidence="2">Amidohydrolase family protein</fullName>
    </submittedName>
</protein>
<feature type="domain" description="Amidohydrolase-related" evidence="1">
    <location>
        <begin position="80"/>
        <end position="431"/>
    </location>
</feature>
<evidence type="ECO:0000259" key="1">
    <source>
        <dbReference type="Pfam" id="PF01979"/>
    </source>
</evidence>
<evidence type="ECO:0000313" key="3">
    <source>
        <dbReference type="Proteomes" id="UP000033540"/>
    </source>
</evidence>
<dbReference type="EMBL" id="JZEE01000535">
    <property type="protein sequence ID" value="KJK63934.1"/>
    <property type="molecule type" value="Genomic_DNA"/>
</dbReference>
<dbReference type="SUPFAM" id="SSF51556">
    <property type="entry name" value="Metallo-dependent hydrolases"/>
    <property type="match status" value="1"/>
</dbReference>
<dbReference type="CDD" id="cd01299">
    <property type="entry name" value="Met_dep_hydrolase_A"/>
    <property type="match status" value="1"/>
</dbReference>
<dbReference type="InterPro" id="IPR032466">
    <property type="entry name" value="Metal_Hydrolase"/>
</dbReference>
<proteinExistence type="predicted"/>
<sequence>MATPSHVTPSDLRRIIKPWQPEPQHTYIFTNANIIDPVTGNITPNTAVKLYGGLISSIGAAAEVGDTNPGTILIDLNGKFICPGLIDCHVHIAAVPGSASLREMKDLSDNVSLLRQPSVCQSMLNRGFTTVRDCGGASLALKESIQEGVIPGPRLFIAGHALSQTGGHGDRRQQHDPNECCAGHVNGIGRIVDGVEQCLKYAREEIRQGSDFIKIMGGGGVASPSDQIHHLQFSDEEIKAIVTVANNAGTYVTSHAYTPQAIQQAIRQGVKGIEHGNLLDEATAKLMKENGVFLTPTLVTYATMDSPEFRGFLPPASAQKNREVLHKGLHALELASKAGVDICFGTDLLGPLHFAQSKEFAIRSSVQTPLEILQSATITPARLLKQDGFLGQIVPGFAADLVILNANPLKDITVLDRFNDHILATMKDGRVLASRWSQLDVEAIPLPKIE</sequence>
<dbReference type="InterPro" id="IPR051781">
    <property type="entry name" value="Metallo-dep_Hydrolase"/>
</dbReference>
<accession>A0A0F0I877</accession>
<dbReference type="Gene3D" id="3.20.20.140">
    <property type="entry name" value="Metal-dependent hydrolases"/>
    <property type="match status" value="1"/>
</dbReference>
<dbReference type="PANTHER" id="PTHR43135">
    <property type="entry name" value="ALPHA-D-RIBOSE 1-METHYLPHOSPHONATE 5-TRIPHOSPHATE DIPHOSPHATASE"/>
    <property type="match status" value="1"/>
</dbReference>